<dbReference type="EC" id="2.7.13.3" evidence="3"/>
<keyword evidence="6" id="KW-0418">Kinase</keyword>
<evidence type="ECO:0000256" key="7">
    <source>
        <dbReference type="ARBA" id="ARBA00023012"/>
    </source>
</evidence>
<sequence length="515" mass="56807">MKWSFADFSIGRKILTISMATTAVALLLTSSILAFYAWHTYRGFQVQQIEILADVLADNCRAALVFEDRDAAAQTLGAIRAEPSVVAATIYDEAGLPFVSLHDPLVLDQWEEGHYVVDGELLVVRAIHLDGDLVGTMAIRADSSQLLARLRRTVVLIALVLTVASGLALILSDRLQRLLTRPVLALEEVSRRIAHNRDYRVRAVRTTNDELGVLVDGFNEMLGQIEERDRALQDAHDGLERRVRERTAELVIAKETAERAARLKGQFLANVSHELRTPLHGILSFGNFGLQRLGNAPEVKIREYFGNVVAAGERLLALVDDLLDLAKLEAGGPGCEFTRQDLSTVVRCSVDEFSSLVSEKDVQIDFQEAELPPIAFDSRRIMQVLRNILANAIRFSESGGKVTVRYGRRLSTVWIRIEDEGMGIPEDELDTIFESFVQSRRTASGKGGTGLGLAISREIVLAHRGRIHAEAGRARGSAFVIELPMDLPDANQAAARAVTSDPDDVDEKHSERQCA</sequence>
<proteinExistence type="predicted"/>
<dbReference type="CDD" id="cd00082">
    <property type="entry name" value="HisKA"/>
    <property type="match status" value="1"/>
</dbReference>
<dbReference type="InterPro" id="IPR005467">
    <property type="entry name" value="His_kinase_dom"/>
</dbReference>
<evidence type="ECO:0000256" key="1">
    <source>
        <dbReference type="ARBA" id="ARBA00000085"/>
    </source>
</evidence>
<dbReference type="Proteomes" id="UP000697710">
    <property type="component" value="Unassembled WGS sequence"/>
</dbReference>
<dbReference type="InterPro" id="IPR033417">
    <property type="entry name" value="CHASE8"/>
</dbReference>
<dbReference type="FunFam" id="3.30.565.10:FF:000006">
    <property type="entry name" value="Sensor histidine kinase WalK"/>
    <property type="match status" value="1"/>
</dbReference>
<keyword evidence="9" id="KW-1133">Transmembrane helix</keyword>
<dbReference type="Pfam" id="PF02518">
    <property type="entry name" value="HATPase_c"/>
    <property type="match status" value="1"/>
</dbReference>
<evidence type="ECO:0000256" key="3">
    <source>
        <dbReference type="ARBA" id="ARBA00012438"/>
    </source>
</evidence>
<reference evidence="12" key="2">
    <citation type="journal article" date="2021" name="Microbiome">
        <title>Successional dynamics and alternative stable states in a saline activated sludge microbial community over 9 years.</title>
        <authorList>
            <person name="Wang Y."/>
            <person name="Ye J."/>
            <person name="Ju F."/>
            <person name="Liu L."/>
            <person name="Boyd J.A."/>
            <person name="Deng Y."/>
            <person name="Parks D.H."/>
            <person name="Jiang X."/>
            <person name="Yin X."/>
            <person name="Woodcroft B.J."/>
            <person name="Tyson G.W."/>
            <person name="Hugenholtz P."/>
            <person name="Polz M.F."/>
            <person name="Zhang T."/>
        </authorList>
    </citation>
    <scope>NUCLEOTIDE SEQUENCE</scope>
    <source>
        <strain evidence="12">HKST-UBA01</strain>
    </source>
</reference>
<dbReference type="Gene3D" id="1.10.287.130">
    <property type="match status" value="1"/>
</dbReference>
<dbReference type="InterPro" id="IPR004358">
    <property type="entry name" value="Sig_transdc_His_kin-like_C"/>
</dbReference>
<evidence type="ECO:0000256" key="4">
    <source>
        <dbReference type="ARBA" id="ARBA00022553"/>
    </source>
</evidence>
<dbReference type="SMART" id="SM00388">
    <property type="entry name" value="HisKA"/>
    <property type="match status" value="1"/>
</dbReference>
<feature type="transmembrane region" description="Helical" evidence="9">
    <location>
        <begin position="14"/>
        <end position="38"/>
    </location>
</feature>
<dbReference type="SUPFAM" id="SSF47384">
    <property type="entry name" value="Homodimeric domain of signal transducing histidine kinase"/>
    <property type="match status" value="1"/>
</dbReference>
<comment type="subcellular location">
    <subcellularLocation>
        <location evidence="2">Membrane</location>
    </subcellularLocation>
</comment>
<name>A0A956M087_UNCEI</name>
<dbReference type="PROSITE" id="PS50885">
    <property type="entry name" value="HAMP"/>
    <property type="match status" value="1"/>
</dbReference>
<dbReference type="Gene3D" id="6.10.340.10">
    <property type="match status" value="1"/>
</dbReference>
<dbReference type="PROSITE" id="PS50109">
    <property type="entry name" value="HIS_KIN"/>
    <property type="match status" value="1"/>
</dbReference>
<dbReference type="InterPro" id="IPR003660">
    <property type="entry name" value="HAMP_dom"/>
</dbReference>
<dbReference type="SUPFAM" id="SSF55874">
    <property type="entry name" value="ATPase domain of HSP90 chaperone/DNA topoisomerase II/histidine kinase"/>
    <property type="match status" value="1"/>
</dbReference>
<dbReference type="Gene3D" id="3.30.565.10">
    <property type="entry name" value="Histidine kinase-like ATPase, C-terminal domain"/>
    <property type="match status" value="1"/>
</dbReference>
<organism evidence="12 13">
    <name type="scientific">Eiseniibacteriota bacterium</name>
    <dbReference type="NCBI Taxonomy" id="2212470"/>
    <lineage>
        <taxon>Bacteria</taxon>
        <taxon>Candidatus Eiseniibacteriota</taxon>
    </lineage>
</organism>
<evidence type="ECO:0000256" key="8">
    <source>
        <dbReference type="SAM" id="MobiDB-lite"/>
    </source>
</evidence>
<keyword evidence="9" id="KW-0812">Transmembrane</keyword>
<gene>
    <name evidence="12" type="ORF">KC729_14190</name>
</gene>
<dbReference type="GO" id="GO:0000155">
    <property type="term" value="F:phosphorelay sensor kinase activity"/>
    <property type="evidence" value="ECO:0007669"/>
    <property type="project" value="InterPro"/>
</dbReference>
<keyword evidence="9" id="KW-0472">Membrane</keyword>
<comment type="caution">
    <text evidence="12">The sequence shown here is derived from an EMBL/GenBank/DDBJ whole genome shotgun (WGS) entry which is preliminary data.</text>
</comment>
<keyword evidence="5" id="KW-0808">Transferase</keyword>
<dbReference type="Pfam" id="PF00672">
    <property type="entry name" value="HAMP"/>
    <property type="match status" value="1"/>
</dbReference>
<dbReference type="InterPro" id="IPR003661">
    <property type="entry name" value="HisK_dim/P_dom"/>
</dbReference>
<evidence type="ECO:0000256" key="9">
    <source>
        <dbReference type="SAM" id="Phobius"/>
    </source>
</evidence>
<feature type="transmembrane region" description="Helical" evidence="9">
    <location>
        <begin position="153"/>
        <end position="171"/>
    </location>
</feature>
<keyword evidence="7" id="KW-0902">Two-component regulatory system</keyword>
<evidence type="ECO:0000256" key="5">
    <source>
        <dbReference type="ARBA" id="ARBA00022679"/>
    </source>
</evidence>
<evidence type="ECO:0000256" key="2">
    <source>
        <dbReference type="ARBA" id="ARBA00004370"/>
    </source>
</evidence>
<dbReference type="PANTHER" id="PTHR43711">
    <property type="entry name" value="TWO-COMPONENT HISTIDINE KINASE"/>
    <property type="match status" value="1"/>
</dbReference>
<dbReference type="SMART" id="SM00387">
    <property type="entry name" value="HATPase_c"/>
    <property type="match status" value="1"/>
</dbReference>
<feature type="domain" description="Histidine kinase" evidence="10">
    <location>
        <begin position="270"/>
        <end position="487"/>
    </location>
</feature>
<evidence type="ECO:0000259" key="11">
    <source>
        <dbReference type="PROSITE" id="PS50885"/>
    </source>
</evidence>
<dbReference type="SMART" id="SM00304">
    <property type="entry name" value="HAMP"/>
    <property type="match status" value="1"/>
</dbReference>
<dbReference type="InterPro" id="IPR050736">
    <property type="entry name" value="Sensor_HK_Regulatory"/>
</dbReference>
<dbReference type="GO" id="GO:0016020">
    <property type="term" value="C:membrane"/>
    <property type="evidence" value="ECO:0007669"/>
    <property type="project" value="UniProtKB-SubCell"/>
</dbReference>
<evidence type="ECO:0000313" key="12">
    <source>
        <dbReference type="EMBL" id="MCA9728836.1"/>
    </source>
</evidence>
<dbReference type="InterPro" id="IPR036890">
    <property type="entry name" value="HATPase_C_sf"/>
</dbReference>
<dbReference type="EMBL" id="JAGQHR010000490">
    <property type="protein sequence ID" value="MCA9728836.1"/>
    <property type="molecule type" value="Genomic_DNA"/>
</dbReference>
<feature type="domain" description="HAMP" evidence="11">
    <location>
        <begin position="177"/>
        <end position="230"/>
    </location>
</feature>
<feature type="region of interest" description="Disordered" evidence="8">
    <location>
        <begin position="492"/>
        <end position="515"/>
    </location>
</feature>
<dbReference type="Pfam" id="PF00512">
    <property type="entry name" value="HisKA"/>
    <property type="match status" value="1"/>
</dbReference>
<dbReference type="CDD" id="cd00075">
    <property type="entry name" value="HATPase"/>
    <property type="match status" value="1"/>
</dbReference>
<dbReference type="PANTHER" id="PTHR43711:SF31">
    <property type="entry name" value="HISTIDINE KINASE"/>
    <property type="match status" value="1"/>
</dbReference>
<dbReference type="CDD" id="cd06225">
    <property type="entry name" value="HAMP"/>
    <property type="match status" value="1"/>
</dbReference>
<feature type="compositionally biased region" description="Basic and acidic residues" evidence="8">
    <location>
        <begin position="506"/>
        <end position="515"/>
    </location>
</feature>
<reference evidence="12" key="1">
    <citation type="submission" date="2020-04" db="EMBL/GenBank/DDBJ databases">
        <authorList>
            <person name="Zhang T."/>
        </authorList>
    </citation>
    <scope>NUCLEOTIDE SEQUENCE</scope>
    <source>
        <strain evidence="12">HKST-UBA01</strain>
    </source>
</reference>
<evidence type="ECO:0000313" key="13">
    <source>
        <dbReference type="Proteomes" id="UP000697710"/>
    </source>
</evidence>
<dbReference type="AlphaFoldDB" id="A0A956M087"/>
<dbReference type="InterPro" id="IPR036097">
    <property type="entry name" value="HisK_dim/P_sf"/>
</dbReference>
<keyword evidence="4" id="KW-0597">Phosphoprotein</keyword>
<dbReference type="InterPro" id="IPR003594">
    <property type="entry name" value="HATPase_dom"/>
</dbReference>
<protein>
    <recommendedName>
        <fullName evidence="3">histidine kinase</fullName>
        <ecNumber evidence="3">2.7.13.3</ecNumber>
    </recommendedName>
</protein>
<accession>A0A956M087</accession>
<evidence type="ECO:0000256" key="6">
    <source>
        <dbReference type="ARBA" id="ARBA00022777"/>
    </source>
</evidence>
<comment type="catalytic activity">
    <reaction evidence="1">
        <text>ATP + protein L-histidine = ADP + protein N-phospho-L-histidine.</text>
        <dbReference type="EC" id="2.7.13.3"/>
    </reaction>
</comment>
<evidence type="ECO:0000259" key="10">
    <source>
        <dbReference type="PROSITE" id="PS50109"/>
    </source>
</evidence>
<dbReference type="Pfam" id="PF17152">
    <property type="entry name" value="CHASE8"/>
    <property type="match status" value="1"/>
</dbReference>
<dbReference type="SUPFAM" id="SSF158472">
    <property type="entry name" value="HAMP domain-like"/>
    <property type="match status" value="1"/>
</dbReference>
<dbReference type="PRINTS" id="PR00344">
    <property type="entry name" value="BCTRLSENSOR"/>
</dbReference>